<dbReference type="PANTHER" id="PTHR10746:SF6">
    <property type="entry name" value="LARGE RIBOSOMAL SUBUNIT PROTEIN UL4M"/>
    <property type="match status" value="1"/>
</dbReference>
<gene>
    <name evidence="4" type="ORF">CMV_021248</name>
</gene>
<organism evidence="4 5">
    <name type="scientific">Castanea mollissima</name>
    <name type="common">Chinese chestnut</name>
    <dbReference type="NCBI Taxonomy" id="60419"/>
    <lineage>
        <taxon>Eukaryota</taxon>
        <taxon>Viridiplantae</taxon>
        <taxon>Streptophyta</taxon>
        <taxon>Embryophyta</taxon>
        <taxon>Tracheophyta</taxon>
        <taxon>Spermatophyta</taxon>
        <taxon>Magnoliopsida</taxon>
        <taxon>eudicotyledons</taxon>
        <taxon>Gunneridae</taxon>
        <taxon>Pentapetalae</taxon>
        <taxon>rosids</taxon>
        <taxon>fabids</taxon>
        <taxon>Fagales</taxon>
        <taxon>Fagaceae</taxon>
        <taxon>Castanea</taxon>
    </lineage>
</organism>
<dbReference type="GO" id="GO:0003735">
    <property type="term" value="F:structural constituent of ribosome"/>
    <property type="evidence" value="ECO:0007669"/>
    <property type="project" value="InterPro"/>
</dbReference>
<sequence length="237" mass="26190">MAVSMSRRLLRSFGSLYTFGRCDSPSITCQSFHGSHALSTLGYSGLFKGRSSVLANRWLSTSSLTPDSGERAFSPDLLSMKSVDLIIPVTNYHNEDKGFMVLAGDVFDVPIKKGIVHRVVLWQLAKRQQPASRLWIGMYLLKKRRSDTNVLDWWSQATVAGLVEQALQMALPIGVTESGSCRIHRLGSEVNKQLVHKSKKTSLEALRRYAVCGDGCYLSPLLHGQCLGQSLSNGYLP</sequence>
<dbReference type="Gene3D" id="3.40.1370.10">
    <property type="match status" value="1"/>
</dbReference>
<dbReference type="InterPro" id="IPR023574">
    <property type="entry name" value="Ribosomal_uL4_dom_sf"/>
</dbReference>
<keyword evidence="3" id="KW-0687">Ribonucleoprotein</keyword>
<evidence type="ECO:0000313" key="4">
    <source>
        <dbReference type="EMBL" id="KAF3953296.1"/>
    </source>
</evidence>
<keyword evidence="2" id="KW-0689">Ribosomal protein</keyword>
<dbReference type="AlphaFoldDB" id="A0A8J4QYI1"/>
<evidence type="ECO:0000256" key="2">
    <source>
        <dbReference type="ARBA" id="ARBA00022980"/>
    </source>
</evidence>
<dbReference type="Proteomes" id="UP000737018">
    <property type="component" value="Unassembled WGS sequence"/>
</dbReference>
<dbReference type="GO" id="GO:1990904">
    <property type="term" value="C:ribonucleoprotein complex"/>
    <property type="evidence" value="ECO:0007669"/>
    <property type="project" value="UniProtKB-KW"/>
</dbReference>
<evidence type="ECO:0000256" key="1">
    <source>
        <dbReference type="ARBA" id="ARBA00010528"/>
    </source>
</evidence>
<keyword evidence="5" id="KW-1185">Reference proteome</keyword>
<dbReference type="PANTHER" id="PTHR10746">
    <property type="entry name" value="50S RIBOSOMAL PROTEIN L4"/>
    <property type="match status" value="1"/>
</dbReference>
<dbReference type="OrthoDB" id="275876at2759"/>
<proteinExistence type="inferred from homology"/>
<dbReference type="InterPro" id="IPR013005">
    <property type="entry name" value="Ribosomal_uL4-like"/>
</dbReference>
<dbReference type="GO" id="GO:0005840">
    <property type="term" value="C:ribosome"/>
    <property type="evidence" value="ECO:0007669"/>
    <property type="project" value="UniProtKB-KW"/>
</dbReference>
<dbReference type="EMBL" id="JRKL02004142">
    <property type="protein sequence ID" value="KAF3953296.1"/>
    <property type="molecule type" value="Genomic_DNA"/>
</dbReference>
<accession>A0A8J4QYI1</accession>
<evidence type="ECO:0000313" key="5">
    <source>
        <dbReference type="Proteomes" id="UP000737018"/>
    </source>
</evidence>
<comment type="similarity">
    <text evidence="1">Belongs to the universal ribosomal protein uL4 family.</text>
</comment>
<dbReference type="SUPFAM" id="SSF52166">
    <property type="entry name" value="Ribosomal protein L4"/>
    <property type="match status" value="1"/>
</dbReference>
<comment type="caution">
    <text evidence="4">The sequence shown here is derived from an EMBL/GenBank/DDBJ whole genome shotgun (WGS) entry which is preliminary data.</text>
</comment>
<dbReference type="GO" id="GO:0006412">
    <property type="term" value="P:translation"/>
    <property type="evidence" value="ECO:0007669"/>
    <property type="project" value="InterPro"/>
</dbReference>
<name>A0A8J4QYI1_9ROSI</name>
<evidence type="ECO:0000256" key="3">
    <source>
        <dbReference type="ARBA" id="ARBA00023274"/>
    </source>
</evidence>
<reference evidence="4" key="1">
    <citation type="submission" date="2020-03" db="EMBL/GenBank/DDBJ databases">
        <title>Castanea mollissima Vanexum genome sequencing.</title>
        <authorList>
            <person name="Staton M."/>
        </authorList>
    </citation>
    <scope>NUCLEOTIDE SEQUENCE</scope>
    <source>
        <tissue evidence="4">Leaf</tissue>
    </source>
</reference>
<protein>
    <submittedName>
        <fullName evidence="4">Uncharacterized protein</fullName>
    </submittedName>
</protein>